<dbReference type="InterPro" id="IPR047589">
    <property type="entry name" value="DUF11_rpt"/>
</dbReference>
<protein>
    <submittedName>
        <fullName evidence="3">Cell surface protein</fullName>
    </submittedName>
</protein>
<dbReference type="InterPro" id="IPR001434">
    <property type="entry name" value="OmcB-like_DUF11"/>
</dbReference>
<dbReference type="PROSITE" id="PS00018">
    <property type="entry name" value="EF_HAND_1"/>
    <property type="match status" value="1"/>
</dbReference>
<feature type="region of interest" description="Disordered" evidence="1">
    <location>
        <begin position="521"/>
        <end position="546"/>
    </location>
</feature>
<organism evidence="3">
    <name type="scientific">Acetithermum autotrophicum</name>
    <dbReference type="NCBI Taxonomy" id="1446466"/>
    <lineage>
        <taxon>Bacteria</taxon>
        <taxon>Candidatus Bipolaricaulota</taxon>
        <taxon>Candidatus Acetithermum</taxon>
    </lineage>
</organism>
<name>H5SSJ1_ACEAU</name>
<dbReference type="InterPro" id="IPR018247">
    <property type="entry name" value="EF_Hand_1_Ca_BS"/>
</dbReference>
<dbReference type="InterPro" id="IPR051172">
    <property type="entry name" value="Chlamydia_OmcB"/>
</dbReference>
<dbReference type="CDD" id="cd14256">
    <property type="entry name" value="Dockerin_I"/>
    <property type="match status" value="1"/>
</dbReference>
<dbReference type="InterPro" id="IPR036439">
    <property type="entry name" value="Dockerin_dom_sf"/>
</dbReference>
<dbReference type="NCBIfam" id="TIGR01451">
    <property type="entry name" value="B_ant_repeat"/>
    <property type="match status" value="5"/>
</dbReference>
<proteinExistence type="predicted"/>
<reference evidence="3" key="2">
    <citation type="journal article" date="2012" name="PLoS ONE">
        <title>A Deeply Branching Thermophilic Bacterium with an Ancient Acetyl-CoA Pathway Dominates a Subsurface Ecosystem.</title>
        <authorList>
            <person name="Takami H."/>
            <person name="Noguchi H."/>
            <person name="Takaki Y."/>
            <person name="Uchiyama I."/>
            <person name="Toyoda A."/>
            <person name="Nishi S."/>
            <person name="Chee G.-J."/>
            <person name="Arai W."/>
            <person name="Nunoura T."/>
            <person name="Itoh T."/>
            <person name="Hattori M."/>
            <person name="Takai K."/>
        </authorList>
    </citation>
    <scope>NUCLEOTIDE SEQUENCE</scope>
</reference>
<dbReference type="EMBL" id="AP011802">
    <property type="protein sequence ID" value="BAL59127.1"/>
    <property type="molecule type" value="Genomic_DNA"/>
</dbReference>
<dbReference type="GO" id="GO:0000272">
    <property type="term" value="P:polysaccharide catabolic process"/>
    <property type="evidence" value="ECO:0007669"/>
    <property type="project" value="InterPro"/>
</dbReference>
<dbReference type="Pfam" id="PF01345">
    <property type="entry name" value="DUF11"/>
    <property type="match status" value="3"/>
</dbReference>
<evidence type="ECO:0000259" key="2">
    <source>
        <dbReference type="PROSITE" id="PS50222"/>
    </source>
</evidence>
<dbReference type="PROSITE" id="PS50222">
    <property type="entry name" value="EF_HAND_2"/>
    <property type="match status" value="1"/>
</dbReference>
<evidence type="ECO:0000256" key="1">
    <source>
        <dbReference type="SAM" id="MobiDB-lite"/>
    </source>
</evidence>
<dbReference type="PANTHER" id="PTHR34819">
    <property type="entry name" value="LARGE CYSTEINE-RICH PERIPLASMIC PROTEIN OMCB"/>
    <property type="match status" value="1"/>
</dbReference>
<accession>H5SSJ1</accession>
<dbReference type="GO" id="GO:0005509">
    <property type="term" value="F:calcium ion binding"/>
    <property type="evidence" value="ECO:0007669"/>
    <property type="project" value="InterPro"/>
</dbReference>
<dbReference type="Gene3D" id="2.60.40.10">
    <property type="entry name" value="Immunoglobulins"/>
    <property type="match status" value="1"/>
</dbReference>
<dbReference type="AlphaFoldDB" id="H5SSJ1"/>
<feature type="domain" description="EF-hand" evidence="2">
    <location>
        <begin position="850"/>
        <end position="885"/>
    </location>
</feature>
<dbReference type="InterPro" id="IPR002048">
    <property type="entry name" value="EF_hand_dom"/>
</dbReference>
<evidence type="ECO:0000313" key="3">
    <source>
        <dbReference type="EMBL" id="BAL59127.1"/>
    </source>
</evidence>
<reference evidence="3" key="1">
    <citation type="journal article" date="2005" name="Environ. Microbiol.">
        <title>Genetic and functional properties of uncultivated thermophilic crenarchaeotes from a subsurface gold mine as revealed by analysis of genome fragments.</title>
        <authorList>
            <person name="Nunoura T."/>
            <person name="Hirayama H."/>
            <person name="Takami H."/>
            <person name="Oida H."/>
            <person name="Nishi S."/>
            <person name="Shimamura S."/>
            <person name="Suzuki Y."/>
            <person name="Inagaki F."/>
            <person name="Takai K."/>
            <person name="Nealson K.H."/>
            <person name="Horikoshi K."/>
        </authorList>
    </citation>
    <scope>NUCLEOTIDE SEQUENCE</scope>
</reference>
<sequence length="1170" mass="120194">MTVEPSSGQIGVGQLVTVTIRGFDLGAVGAGPEAVEDVWLQPVSNPSFDPTCLRLIRTEVALTSIRATPYSDQIYFTGISTNNPPPNYTRNPSDYVTYTFIGLRSCSTTLQPYHQAASGSGHKFNADIGAITLTVSVSESAGKFLVNKSVTPTAATPGTTLTYTIEYGNTGGAPIGDPASGNGVTITDVLPSEVTYVAGSATCSANCLTLWSTDGGTTFVTAEPTAAASVNALRWVLLDPIPAGQNPAGTVSFQATASSSDSICNTAQGTINASAVVAADTACANSSTDVELSISGPTTVLPGSSLNLIVNYHNAGPSVAEDVQIALTVPEGTQFVSASPPPASNSGQVLTFLIGSLAPGRGGSLSAQIAVLSSVPTGTALTTIAQATTNSAETNTANNSASLTTTVGTATHSPQLRAVLTASLVEDTPPLGASPGDTIEYSATITNTGPAPATGVVFRFTPDPNTTLVQESVTATTGTIPPSNAQVRVDLGTVVPNLSAMIQFRVRIKNSLPQGTVSIRAQGIVSSNERPDEPTDDPTTPTPYDPTELIVSAAPLLRVQKTFSIFNDLDGDGQPSPGDILKYTITVTNVGRENAGSVVVSDGLDPNVTLVIGSVTTTQGAVLSGNAENERFVQVNLGTLTTGTGESVTITFRVGVNAPLPGGVAAISNHALASSENAPSFVSDDPTTPAVDDSTLTVVTEQPYLLATMRDFLKIDADGDGLPSPGDTLSYHITLLNIGNADAANVFVSDTPDPHTALVVGSVRASLGTVQMGNTVGDSSVGVLIDRIPRAGGTATVSFDVSIKNSLPSSVVSIATQALVNVPGVGSTSSDDPDTPAQGDATKTAIAAAPLIHFTKDVFLVYDTDHSGTITPGDILEYALTLINAGTRDATDLMLSDTPDPKTRFLIGTAQTSTGVAHVGDSGASVSVGTLGAFGGQARASFRVQISNPLPADALTIANQAQVSGSNIAAQYSDDPRTPTLNDATVVALGSSFLLCGDVDSNGLVEEADAQLVARAILGAVRLTDSQRLAADVAAPFGTLDVRDVTLISEIARGYRSYCPPLDARISAHAALLHASAPVTLERVEHRSWGRAIRFRAQGTGITEVSVQVFNLAGSPVLRSAWQKGTELDWLALTDDGRPLANGVYLYVLSARGADGSVIQSRVQKLVILR</sequence>
<dbReference type="Gene3D" id="2.60.40.740">
    <property type="match status" value="1"/>
</dbReference>
<dbReference type="InterPro" id="IPR013783">
    <property type="entry name" value="Ig-like_fold"/>
</dbReference>
<gene>
    <name evidence="3" type="ORF">HGMM_OP3C282</name>
</gene>
<dbReference type="Gene3D" id="1.10.1330.10">
    <property type="entry name" value="Dockerin domain"/>
    <property type="match status" value="1"/>
</dbReference>